<dbReference type="PROSITE" id="PS51718">
    <property type="entry name" value="G_DYNAMIN_2"/>
    <property type="match status" value="1"/>
</dbReference>
<dbReference type="InterPro" id="IPR045063">
    <property type="entry name" value="Dynamin_N"/>
</dbReference>
<dbReference type="GO" id="GO:0016559">
    <property type="term" value="P:peroxisome fission"/>
    <property type="evidence" value="ECO:0007669"/>
    <property type="project" value="TreeGrafter"/>
</dbReference>
<dbReference type="STRING" id="1344416.A0A139A8P6"/>
<protein>
    <submittedName>
        <fullName evidence="6">Putative sorting protein</fullName>
    </submittedName>
</protein>
<dbReference type="InterPro" id="IPR019762">
    <property type="entry name" value="Dynamin_GTPase_CS"/>
</dbReference>
<dbReference type="GO" id="GO:0048312">
    <property type="term" value="P:intracellular distribution of mitochondria"/>
    <property type="evidence" value="ECO:0007669"/>
    <property type="project" value="TreeGrafter"/>
</dbReference>
<keyword evidence="1 3" id="KW-0547">Nucleotide-binding</keyword>
<dbReference type="InterPro" id="IPR000375">
    <property type="entry name" value="Dynamin_stalk"/>
</dbReference>
<evidence type="ECO:0000259" key="5">
    <source>
        <dbReference type="PROSITE" id="PS51718"/>
    </source>
</evidence>
<reference evidence="6 7" key="1">
    <citation type="journal article" date="2015" name="Genome Biol. Evol.">
        <title>Phylogenomic analyses indicate that early fungi evolved digesting cell walls of algal ancestors of land plants.</title>
        <authorList>
            <person name="Chang Y."/>
            <person name="Wang S."/>
            <person name="Sekimoto S."/>
            <person name="Aerts A.L."/>
            <person name="Choi C."/>
            <person name="Clum A."/>
            <person name="LaButti K.M."/>
            <person name="Lindquist E.A."/>
            <person name="Yee Ngan C."/>
            <person name="Ohm R.A."/>
            <person name="Salamov A.A."/>
            <person name="Grigoriev I.V."/>
            <person name="Spatafora J.W."/>
            <person name="Berbee M.L."/>
        </authorList>
    </citation>
    <scope>NUCLEOTIDE SEQUENCE [LARGE SCALE GENOMIC DNA]</scope>
    <source>
        <strain evidence="6 7">JEL478</strain>
    </source>
</reference>
<evidence type="ECO:0000313" key="6">
    <source>
        <dbReference type="EMBL" id="KXS13084.1"/>
    </source>
</evidence>
<dbReference type="Proteomes" id="UP000070544">
    <property type="component" value="Unassembled WGS sequence"/>
</dbReference>
<proteinExistence type="inferred from homology"/>
<feature type="domain" description="GED" evidence="4">
    <location>
        <begin position="584"/>
        <end position="675"/>
    </location>
</feature>
<keyword evidence="2 3" id="KW-0342">GTP-binding</keyword>
<dbReference type="GO" id="GO:0006897">
    <property type="term" value="P:endocytosis"/>
    <property type="evidence" value="ECO:0007669"/>
    <property type="project" value="TreeGrafter"/>
</dbReference>
<dbReference type="SMART" id="SM00053">
    <property type="entry name" value="DYNc"/>
    <property type="match status" value="1"/>
</dbReference>
<dbReference type="SMART" id="SM00302">
    <property type="entry name" value="GED"/>
    <property type="match status" value="1"/>
</dbReference>
<dbReference type="InterPro" id="IPR020850">
    <property type="entry name" value="GED_dom"/>
</dbReference>
<dbReference type="InterPro" id="IPR003130">
    <property type="entry name" value="GED"/>
</dbReference>
<dbReference type="Gene3D" id="1.20.120.1240">
    <property type="entry name" value="Dynamin, middle domain"/>
    <property type="match status" value="1"/>
</dbReference>
<dbReference type="PRINTS" id="PR00195">
    <property type="entry name" value="DYNAMIN"/>
</dbReference>
<dbReference type="Pfam" id="PF02212">
    <property type="entry name" value="GED"/>
    <property type="match status" value="1"/>
</dbReference>
<gene>
    <name evidence="6" type="ORF">M427DRAFT_146803</name>
</gene>
<name>A0A139A8P6_GONPJ</name>
<dbReference type="InterPro" id="IPR030381">
    <property type="entry name" value="G_DYNAMIN_dom"/>
</dbReference>
<keyword evidence="7" id="KW-1185">Reference proteome</keyword>
<dbReference type="Pfam" id="PF01031">
    <property type="entry name" value="Dynamin_M"/>
    <property type="match status" value="1"/>
</dbReference>
<dbReference type="InterPro" id="IPR027417">
    <property type="entry name" value="P-loop_NTPase"/>
</dbReference>
<feature type="domain" description="Dynamin-type G" evidence="5">
    <location>
        <begin position="25"/>
        <end position="313"/>
    </location>
</feature>
<dbReference type="Pfam" id="PF00350">
    <property type="entry name" value="Dynamin_N"/>
    <property type="match status" value="1"/>
</dbReference>
<dbReference type="GO" id="GO:0005737">
    <property type="term" value="C:cytoplasm"/>
    <property type="evidence" value="ECO:0007669"/>
    <property type="project" value="TreeGrafter"/>
</dbReference>
<sequence>MNANLIEKVNKLQDLFAKVGVQNTGIDLPQIVVVGSQSSGKSSILENIVGKDFLPRGAGIVTRRPLVLQLINRNPQTSRAPSISRTSGETPVITEPTEWGEFLHIPNKKFTNFDDIRDEIVRDTASKAGTNGGISKDPINLRIYSPNVLTLTLVDLPGLTKVPVGDQPKDIEHMVREMILGYIKVPNAIILAVTAANTDLANSDSLKLAGEVDKDGLRTIGVLTKIDLMDPGTNVVDILAGRVISLQLGYVPVVNRGQRDIESQKKITKALDDEKAFFGQHPVYQSMSQVCGTPFLAKKLSMILTGHIRKSLPDMRAKLSSKLLEYRRELDSLGNDVTDESSQAYVMLSLIKKFSDEFFQVLDGSFPDLDPSVVSGGARISVVFKNNFSPVITGMNVSLDKERTRVEILNSSGKEPKLFPSNAPFLKLIKDQIMRLEEPSLKCVDIVHQELSTIIKLLLNRYKVFNRFPQLKEFFHVVVTNHVQKAVKPTKKLVRDIINAEATFINFAHPKSVGVDDAIAVVQKNRMGTGTRDPAPPTPRKFMSITRYLETLLNKVKSAGGVLEPPPEMLKPISGLSEEDRFDSEVIELLVKTQFNIAKDTVANLIPKAIILRLVNATMESLYTELHSKLFKTEVMGRLLKENETSAERREMCNKMIAALTKADEILTETVGNIETAKL</sequence>
<evidence type="ECO:0000259" key="4">
    <source>
        <dbReference type="PROSITE" id="PS51388"/>
    </source>
</evidence>
<dbReference type="GO" id="GO:0003924">
    <property type="term" value="F:GTPase activity"/>
    <property type="evidence" value="ECO:0007669"/>
    <property type="project" value="InterPro"/>
</dbReference>
<dbReference type="GO" id="GO:0005525">
    <property type="term" value="F:GTP binding"/>
    <property type="evidence" value="ECO:0007669"/>
    <property type="project" value="UniProtKB-KW"/>
</dbReference>
<dbReference type="CDD" id="cd08771">
    <property type="entry name" value="DLP_1"/>
    <property type="match status" value="1"/>
</dbReference>
<accession>A0A139A8P6</accession>
<dbReference type="InterPro" id="IPR022812">
    <property type="entry name" value="Dynamin"/>
</dbReference>
<evidence type="ECO:0000256" key="2">
    <source>
        <dbReference type="ARBA" id="ARBA00023134"/>
    </source>
</evidence>
<dbReference type="FunFam" id="3.40.50.300:FF:001027">
    <property type="entry name" value="dynamin-related protein 3A"/>
    <property type="match status" value="1"/>
</dbReference>
<dbReference type="GO" id="GO:0008017">
    <property type="term" value="F:microtubule binding"/>
    <property type="evidence" value="ECO:0007669"/>
    <property type="project" value="TreeGrafter"/>
</dbReference>
<dbReference type="InterPro" id="IPR001401">
    <property type="entry name" value="Dynamin_GTPase"/>
</dbReference>
<dbReference type="EMBL" id="KQ965782">
    <property type="protein sequence ID" value="KXS13084.1"/>
    <property type="molecule type" value="Genomic_DNA"/>
</dbReference>
<dbReference type="AlphaFoldDB" id="A0A139A8P6"/>
<evidence type="ECO:0000256" key="3">
    <source>
        <dbReference type="RuleBase" id="RU003932"/>
    </source>
</evidence>
<dbReference type="PROSITE" id="PS00410">
    <property type="entry name" value="G_DYNAMIN_1"/>
    <property type="match status" value="1"/>
</dbReference>
<dbReference type="GO" id="GO:0000266">
    <property type="term" value="P:mitochondrial fission"/>
    <property type="evidence" value="ECO:0007669"/>
    <property type="project" value="TreeGrafter"/>
</dbReference>
<dbReference type="PROSITE" id="PS51388">
    <property type="entry name" value="GED"/>
    <property type="match status" value="1"/>
</dbReference>
<evidence type="ECO:0000256" key="1">
    <source>
        <dbReference type="ARBA" id="ARBA00022741"/>
    </source>
</evidence>
<comment type="similarity">
    <text evidence="3">Belongs to the TRAFAC class dynamin-like GTPase superfamily. Dynamin/Fzo/YdjA family.</text>
</comment>
<organism evidence="6 7">
    <name type="scientific">Gonapodya prolifera (strain JEL478)</name>
    <name type="common">Monoblepharis prolifera</name>
    <dbReference type="NCBI Taxonomy" id="1344416"/>
    <lineage>
        <taxon>Eukaryota</taxon>
        <taxon>Fungi</taxon>
        <taxon>Fungi incertae sedis</taxon>
        <taxon>Chytridiomycota</taxon>
        <taxon>Chytridiomycota incertae sedis</taxon>
        <taxon>Monoblepharidomycetes</taxon>
        <taxon>Monoblepharidales</taxon>
        <taxon>Gonapodyaceae</taxon>
        <taxon>Gonapodya</taxon>
    </lineage>
</organism>
<dbReference type="Gene3D" id="3.40.50.300">
    <property type="entry name" value="P-loop containing nucleotide triphosphate hydrolases"/>
    <property type="match status" value="1"/>
</dbReference>
<dbReference type="SUPFAM" id="SSF52540">
    <property type="entry name" value="P-loop containing nucleoside triphosphate hydrolases"/>
    <property type="match status" value="1"/>
</dbReference>
<dbReference type="PANTHER" id="PTHR11566">
    <property type="entry name" value="DYNAMIN"/>
    <property type="match status" value="1"/>
</dbReference>
<dbReference type="GO" id="GO:0016020">
    <property type="term" value="C:membrane"/>
    <property type="evidence" value="ECO:0007669"/>
    <property type="project" value="TreeGrafter"/>
</dbReference>
<dbReference type="PANTHER" id="PTHR11566:SF220">
    <property type="entry name" value="VACUOLAR PROTEIN SORTING-ASSOCIATED PROTEIN 1"/>
    <property type="match status" value="1"/>
</dbReference>
<dbReference type="OrthoDB" id="5061070at2759"/>
<evidence type="ECO:0000313" key="7">
    <source>
        <dbReference type="Proteomes" id="UP000070544"/>
    </source>
</evidence>
<dbReference type="GO" id="GO:0005874">
    <property type="term" value="C:microtubule"/>
    <property type="evidence" value="ECO:0007669"/>
    <property type="project" value="TreeGrafter"/>
</dbReference>